<evidence type="ECO:0000256" key="1">
    <source>
        <dbReference type="SAM" id="MobiDB-lite"/>
    </source>
</evidence>
<feature type="region of interest" description="Disordered" evidence="1">
    <location>
        <begin position="169"/>
        <end position="194"/>
    </location>
</feature>
<keyword evidence="2" id="KW-1133">Transmembrane helix</keyword>
<feature type="signal peptide" evidence="3">
    <location>
        <begin position="1"/>
        <end position="20"/>
    </location>
</feature>
<name>A0A8H3TZW8_9TREE</name>
<evidence type="ECO:0000256" key="2">
    <source>
        <dbReference type="SAM" id="Phobius"/>
    </source>
</evidence>
<evidence type="ECO:0000313" key="5">
    <source>
        <dbReference type="Proteomes" id="UP000620104"/>
    </source>
</evidence>
<dbReference type="PANTHER" id="PTHR36854">
    <property type="entry name" value="CHROMOSOME 9, WHOLE GENOME SHOTGUN SEQUENCE"/>
    <property type="match status" value="1"/>
</dbReference>
<dbReference type="OrthoDB" id="2142503at2759"/>
<evidence type="ECO:0008006" key="6">
    <source>
        <dbReference type="Google" id="ProtNLM"/>
    </source>
</evidence>
<keyword evidence="2" id="KW-0472">Membrane</keyword>
<dbReference type="AlphaFoldDB" id="A0A8H3TZW8"/>
<keyword evidence="3" id="KW-0732">Signal</keyword>
<dbReference type="EMBL" id="BLZA01000049">
    <property type="protein sequence ID" value="GHJ89868.1"/>
    <property type="molecule type" value="Genomic_DNA"/>
</dbReference>
<proteinExistence type="predicted"/>
<evidence type="ECO:0000313" key="4">
    <source>
        <dbReference type="EMBL" id="GHJ89868.1"/>
    </source>
</evidence>
<comment type="caution">
    <text evidence="4">The sequence shown here is derived from an EMBL/GenBank/DDBJ whole genome shotgun (WGS) entry which is preliminary data.</text>
</comment>
<dbReference type="PANTHER" id="PTHR36854:SF1">
    <property type="entry name" value="TRANSMEMBRANE PROTEIN"/>
    <property type="match status" value="1"/>
</dbReference>
<organism evidence="4 5">
    <name type="scientific">Naganishia liquefaciens</name>
    <dbReference type="NCBI Taxonomy" id="104408"/>
    <lineage>
        <taxon>Eukaryota</taxon>
        <taxon>Fungi</taxon>
        <taxon>Dikarya</taxon>
        <taxon>Basidiomycota</taxon>
        <taxon>Agaricomycotina</taxon>
        <taxon>Tremellomycetes</taxon>
        <taxon>Filobasidiales</taxon>
        <taxon>Filobasidiaceae</taxon>
        <taxon>Naganishia</taxon>
    </lineage>
</organism>
<sequence>MRISLGIFLALWATVGIASASLVPSTKDQLFYCKCICFGNFTIVPLYMPANPSKPCLTCTRQFCLDQKLPICKGAEVPDLDNDVGTGKEGDVEARCFQRDSPRDQWVVTFFILIVAALLLTAAIRNRLDKAIAERGRPTDLRSWGEALLPSAVLNPNLGAQTGSAVPSWLRSGSLRGQPANDGSGGRYNPVGRA</sequence>
<feature type="transmembrane region" description="Helical" evidence="2">
    <location>
        <begin position="106"/>
        <end position="124"/>
    </location>
</feature>
<dbReference type="Proteomes" id="UP000620104">
    <property type="component" value="Unassembled WGS sequence"/>
</dbReference>
<keyword evidence="5" id="KW-1185">Reference proteome</keyword>
<reference evidence="4" key="1">
    <citation type="submission" date="2020-07" db="EMBL/GenBank/DDBJ databases">
        <title>Draft Genome Sequence of a Deep-Sea Yeast, Naganishia (Cryptococcus) liquefaciens strain N6.</title>
        <authorList>
            <person name="Han Y.W."/>
            <person name="Kajitani R."/>
            <person name="Morimoto H."/>
            <person name="Parhat M."/>
            <person name="Tsubouchi H."/>
            <person name="Bakenova O."/>
            <person name="Ogata M."/>
            <person name="Argunhan B."/>
            <person name="Aoki R."/>
            <person name="Kajiwara S."/>
            <person name="Itoh T."/>
            <person name="Iwasaki H."/>
        </authorList>
    </citation>
    <scope>NUCLEOTIDE SEQUENCE</scope>
    <source>
        <strain evidence="4">N6</strain>
    </source>
</reference>
<feature type="chain" id="PRO_5034270708" description="Transmembrane protein" evidence="3">
    <location>
        <begin position="21"/>
        <end position="194"/>
    </location>
</feature>
<gene>
    <name evidence="4" type="ORF">NliqN6_6270</name>
</gene>
<accession>A0A8H3TZW8</accession>
<keyword evidence="2" id="KW-0812">Transmembrane</keyword>
<evidence type="ECO:0000256" key="3">
    <source>
        <dbReference type="SAM" id="SignalP"/>
    </source>
</evidence>
<protein>
    <recommendedName>
        <fullName evidence="6">Transmembrane protein</fullName>
    </recommendedName>
</protein>